<dbReference type="EMBL" id="CASHTH010002069">
    <property type="protein sequence ID" value="CAI8024295.1"/>
    <property type="molecule type" value="Genomic_DNA"/>
</dbReference>
<protein>
    <submittedName>
        <fullName evidence="1">Uncharacterized protein</fullName>
    </submittedName>
</protein>
<reference evidence="1" key="1">
    <citation type="submission" date="2023-03" db="EMBL/GenBank/DDBJ databases">
        <authorList>
            <person name="Steffen K."/>
            <person name="Cardenas P."/>
        </authorList>
    </citation>
    <scope>NUCLEOTIDE SEQUENCE</scope>
</reference>
<dbReference type="AlphaFoldDB" id="A0AA35WRS0"/>
<organism evidence="1 2">
    <name type="scientific">Geodia barretti</name>
    <name type="common">Barrett's horny sponge</name>
    <dbReference type="NCBI Taxonomy" id="519541"/>
    <lineage>
        <taxon>Eukaryota</taxon>
        <taxon>Metazoa</taxon>
        <taxon>Porifera</taxon>
        <taxon>Demospongiae</taxon>
        <taxon>Heteroscleromorpha</taxon>
        <taxon>Tetractinellida</taxon>
        <taxon>Astrophorina</taxon>
        <taxon>Geodiidae</taxon>
        <taxon>Geodia</taxon>
    </lineage>
</organism>
<gene>
    <name evidence="1" type="ORF">GBAR_LOCUS14119</name>
</gene>
<comment type="caution">
    <text evidence="1">The sequence shown here is derived from an EMBL/GenBank/DDBJ whole genome shotgun (WGS) entry which is preliminary data.</text>
</comment>
<evidence type="ECO:0000313" key="2">
    <source>
        <dbReference type="Proteomes" id="UP001174909"/>
    </source>
</evidence>
<feature type="non-terminal residue" evidence="1">
    <location>
        <position position="1"/>
    </location>
</feature>
<name>A0AA35WRS0_GEOBA</name>
<proteinExistence type="predicted"/>
<feature type="non-terminal residue" evidence="1">
    <location>
        <position position="118"/>
    </location>
</feature>
<accession>A0AA35WRS0</accession>
<dbReference type="Proteomes" id="UP001174909">
    <property type="component" value="Unassembled WGS sequence"/>
</dbReference>
<sequence>TDPSNLEFRISIDDPELKLGQGNNISLVINGSQGTQATINLPVRIRVSISARCGGMFLEDGTVLEVTCNKTGGNQNIESLRYMVNDQQPVTNVTVTTFTIDTSLLNRQTNIIRITITG</sequence>
<keyword evidence="2" id="KW-1185">Reference proteome</keyword>
<evidence type="ECO:0000313" key="1">
    <source>
        <dbReference type="EMBL" id="CAI8024295.1"/>
    </source>
</evidence>